<dbReference type="GO" id="GO:0019062">
    <property type="term" value="P:virion attachment to host cell"/>
    <property type="evidence" value="ECO:0007669"/>
    <property type="project" value="UniProtKB-KW"/>
</dbReference>
<evidence type="ECO:0000256" key="13">
    <source>
        <dbReference type="ARBA" id="ARBA00023125"/>
    </source>
</evidence>
<evidence type="ECO:0000256" key="3">
    <source>
        <dbReference type="ARBA" id="ARBA00010301"/>
    </source>
</evidence>
<comment type="subcellular location">
    <subcellularLocation>
        <location evidence="1">Host nucleus</location>
    </subcellularLocation>
    <subcellularLocation>
        <location evidence="2">Virion</location>
    </subcellularLocation>
</comment>
<keyword evidence="7" id="KW-1048">Host nucleus</keyword>
<evidence type="ECO:0000256" key="14">
    <source>
        <dbReference type="ARBA" id="ARBA00023296"/>
    </source>
</evidence>
<keyword evidence="4" id="KW-1140">T=1 icosahedral capsid protein</keyword>
<evidence type="ECO:0000256" key="4">
    <source>
        <dbReference type="ARBA" id="ARBA00022431"/>
    </source>
</evidence>
<keyword evidence="14" id="KW-1160">Virus entry into host cell</keyword>
<keyword evidence="6" id="KW-0167">Capsid protein</keyword>
<dbReference type="Gene3D" id="2.60.120.950">
    <property type="entry name" value="Circovirus capsid protein"/>
    <property type="match status" value="1"/>
</dbReference>
<keyword evidence="9" id="KW-1162">Viral penetration into host cytoplasm</keyword>
<dbReference type="GO" id="GO:0039615">
    <property type="term" value="C:T=1 icosahedral viral capsid"/>
    <property type="evidence" value="ECO:0007669"/>
    <property type="project" value="UniProtKB-KW"/>
</dbReference>
<evidence type="ECO:0000256" key="5">
    <source>
        <dbReference type="ARBA" id="ARBA00022524"/>
    </source>
</evidence>
<dbReference type="GO" id="GO:0043657">
    <property type="term" value="C:host cell"/>
    <property type="evidence" value="ECO:0007669"/>
    <property type="project" value="GOC"/>
</dbReference>
<keyword evidence="13" id="KW-0238">DNA-binding</keyword>
<keyword evidence="12" id="KW-1164">Virus endocytosis by host</keyword>
<evidence type="ECO:0000256" key="1">
    <source>
        <dbReference type="ARBA" id="ARBA00004147"/>
    </source>
</evidence>
<evidence type="ECO:0000256" key="10">
    <source>
        <dbReference type="ARBA" id="ARBA00022804"/>
    </source>
</evidence>
<name>A0AAU6S523_9CIRC</name>
<evidence type="ECO:0000256" key="8">
    <source>
        <dbReference type="ARBA" id="ARBA00022581"/>
    </source>
</evidence>
<accession>A0AAU6S523</accession>
<evidence type="ECO:0000256" key="7">
    <source>
        <dbReference type="ARBA" id="ARBA00022562"/>
    </source>
</evidence>
<dbReference type="InterPro" id="IPR003383">
    <property type="entry name" value="Circovirus_capsid"/>
</dbReference>
<protein>
    <submittedName>
        <fullName evidence="16">Capsid protein</fullName>
    </submittedName>
</protein>
<keyword evidence="5" id="KW-1163">Viral penetration into host nucleus</keyword>
<dbReference type="GO" id="GO:0042025">
    <property type="term" value="C:host cell nucleus"/>
    <property type="evidence" value="ECO:0007669"/>
    <property type="project" value="UniProtKB-SubCell"/>
</dbReference>
<dbReference type="Pfam" id="PF02443">
    <property type="entry name" value="Circo_capsid"/>
    <property type="match status" value="1"/>
</dbReference>
<reference evidence="16" key="1">
    <citation type="journal article" date="2024" name="Microbiol. Spectr.">
        <title>Full-genome sequencing of dozens of new DNA viruses found in Spanish bat feces.</title>
        <authorList>
            <person name="Buigues J."/>
            <person name="Vinals A."/>
            <person name="Martinez-Recio R."/>
            <person name="Monros J.S."/>
            <person name="Sanjuan R."/>
            <person name="Cuevas J.M."/>
        </authorList>
    </citation>
    <scope>NUCLEOTIDE SEQUENCE</scope>
    <source>
        <strain evidence="16">MAVG32</strain>
    </source>
</reference>
<proteinExistence type="inferred from homology"/>
<evidence type="ECO:0000313" key="16">
    <source>
        <dbReference type="EMBL" id="WZK92819.1"/>
    </source>
</evidence>
<dbReference type="GO" id="GO:0003677">
    <property type="term" value="F:DNA binding"/>
    <property type="evidence" value="ECO:0007669"/>
    <property type="project" value="UniProtKB-KW"/>
</dbReference>
<keyword evidence="10" id="KW-1161">Viral attachment to host cell</keyword>
<evidence type="ECO:0000256" key="12">
    <source>
        <dbReference type="ARBA" id="ARBA00022890"/>
    </source>
</evidence>
<evidence type="ECO:0000256" key="11">
    <source>
        <dbReference type="ARBA" id="ARBA00022844"/>
    </source>
</evidence>
<organism evidence="16">
    <name type="scientific">Myotis capaccinii feces associated cyclovirus 2</name>
    <dbReference type="NCBI Taxonomy" id="3139989"/>
    <lineage>
        <taxon>Viruses</taxon>
        <taxon>Monodnaviria</taxon>
        <taxon>Shotokuvirae</taxon>
        <taxon>Cressdnaviricota</taxon>
        <taxon>Arfiviricetes</taxon>
        <taxon>Cirlivirales</taxon>
        <taxon>Circoviridae</taxon>
        <taxon>Cyclovirus</taxon>
    </lineage>
</organism>
<dbReference type="GO" id="GO:0075509">
    <property type="term" value="P:endocytosis involved in viral entry into host cell"/>
    <property type="evidence" value="ECO:0007669"/>
    <property type="project" value="UniProtKB-KW"/>
</dbReference>
<dbReference type="InterPro" id="IPR038652">
    <property type="entry name" value="Circovirus_capsid_sf"/>
</dbReference>
<evidence type="ECO:0000256" key="2">
    <source>
        <dbReference type="ARBA" id="ARBA00004328"/>
    </source>
</evidence>
<evidence type="ECO:0000256" key="9">
    <source>
        <dbReference type="ARBA" id="ARBA00022595"/>
    </source>
</evidence>
<reference evidence="16" key="2">
    <citation type="submission" date="2024-02" db="EMBL/GenBank/DDBJ databases">
        <authorList>
            <person name="Buigues J."/>
            <person name="Vinals A."/>
            <person name="Martinez-Recio R."/>
            <person name="S Monros J."/>
            <person name="Sanjuan R."/>
            <person name="Cuevas J.M."/>
        </authorList>
    </citation>
    <scope>NUCLEOTIDE SEQUENCE</scope>
    <source>
        <strain evidence="16">MAVG32</strain>
    </source>
</reference>
<keyword evidence="8" id="KW-0945">Host-virus interaction</keyword>
<evidence type="ECO:0000256" key="15">
    <source>
        <dbReference type="ARBA" id="ARBA00046863"/>
    </source>
</evidence>
<evidence type="ECO:0000256" key="6">
    <source>
        <dbReference type="ARBA" id="ARBA00022561"/>
    </source>
</evidence>
<comment type="subunit">
    <text evidence="15">Homomultimer. Assembles in the nucleus, presumably in an immature form, then migrates to the cytoplasm once assembled as mature virion. Interacts with Rep; this interaction relocates Rep into the nucleus.</text>
</comment>
<sequence>MALNRYRRVWARRRRPLRRSGAYRRKRRGFRRRFRAGKGTFKVKLTRVVTLDIPLSTTGQFGFDIRANDFAEYISLAKNFEAYRFTKCVVKVVPMQNTCTRLRETGPGNGDAGANIVYSDILPLYALFPWHKPLPDKANFNNYLSIDRCKTYRMSTSAKMTFVPSTLESVQYRKGAGDWQTTENQVKWRPRIEIIDENSGNIVFYTGALGFEALPSGVDQDIAHFNVIINMYCTFYNQRTLGTN</sequence>
<comment type="similarity">
    <text evidence="3">Belongs to the circoviridae capsid protein family.</text>
</comment>
<dbReference type="GO" id="GO:0019069">
    <property type="term" value="P:viral capsid assembly"/>
    <property type="evidence" value="ECO:0007669"/>
    <property type="project" value="InterPro"/>
</dbReference>
<keyword evidence="11" id="KW-0946">Virion</keyword>
<dbReference type="GO" id="GO:0075732">
    <property type="term" value="P:viral penetration into host nucleus"/>
    <property type="evidence" value="ECO:0007669"/>
    <property type="project" value="UniProtKB-KW"/>
</dbReference>
<dbReference type="EMBL" id="PP410066">
    <property type="protein sequence ID" value="WZK92819.1"/>
    <property type="molecule type" value="Genomic_DNA"/>
</dbReference>